<sequence length="190" mass="21740">MSNNEKMHTILINLRICLSSPDQQKPPPCEILLPRKHHKKILISLKRVSDARKRLRKRKRALKSTVWRSVPSFAAVPASRSAVSERWKLIRKRFTHKPYLTYEEISDSDSCVVLSIGRFHDGRDPSTGPRPTSGSPRAMFLRDAEGFSKTVCIETHSNSKVITAIIKKSGHGRRRRDVTRDINYIETNGQ</sequence>
<gene>
    <name evidence="1" type="ORF">PMACD_LOCUS14384</name>
</gene>
<protein>
    <submittedName>
        <fullName evidence="1">Uncharacterized protein</fullName>
    </submittedName>
</protein>
<name>A0A821XAA2_9NEOP</name>
<dbReference type="EMBL" id="CAJOBZ010000065">
    <property type="protein sequence ID" value="CAF4937337.1"/>
    <property type="molecule type" value="Genomic_DNA"/>
</dbReference>
<accession>A0A821XAA2</accession>
<dbReference type="Proteomes" id="UP000663880">
    <property type="component" value="Unassembled WGS sequence"/>
</dbReference>
<reference evidence="1" key="1">
    <citation type="submission" date="2021-02" db="EMBL/GenBank/DDBJ databases">
        <authorList>
            <person name="Steward A R."/>
        </authorList>
    </citation>
    <scope>NUCLEOTIDE SEQUENCE</scope>
</reference>
<evidence type="ECO:0000313" key="1">
    <source>
        <dbReference type="EMBL" id="CAF4937337.1"/>
    </source>
</evidence>
<proteinExistence type="predicted"/>
<dbReference type="AlphaFoldDB" id="A0A821XAA2"/>
<keyword evidence="2" id="KW-1185">Reference proteome</keyword>
<comment type="caution">
    <text evidence="1">The sequence shown here is derived from an EMBL/GenBank/DDBJ whole genome shotgun (WGS) entry which is preliminary data.</text>
</comment>
<organism evidence="1 2">
    <name type="scientific">Pieris macdunnoughi</name>
    <dbReference type="NCBI Taxonomy" id="345717"/>
    <lineage>
        <taxon>Eukaryota</taxon>
        <taxon>Metazoa</taxon>
        <taxon>Ecdysozoa</taxon>
        <taxon>Arthropoda</taxon>
        <taxon>Hexapoda</taxon>
        <taxon>Insecta</taxon>
        <taxon>Pterygota</taxon>
        <taxon>Neoptera</taxon>
        <taxon>Endopterygota</taxon>
        <taxon>Lepidoptera</taxon>
        <taxon>Glossata</taxon>
        <taxon>Ditrysia</taxon>
        <taxon>Papilionoidea</taxon>
        <taxon>Pieridae</taxon>
        <taxon>Pierinae</taxon>
        <taxon>Pieris</taxon>
    </lineage>
</organism>
<evidence type="ECO:0000313" key="2">
    <source>
        <dbReference type="Proteomes" id="UP000663880"/>
    </source>
</evidence>